<reference evidence="2" key="1">
    <citation type="submission" date="2012-07" db="EMBL/GenBank/DDBJ databases">
        <title>Genome of the Chinese tree shrew, a rising model animal genetically related to primates.</title>
        <authorList>
            <person name="Zhang G."/>
            <person name="Fan Y."/>
            <person name="Yao Y."/>
            <person name="Huang Z."/>
        </authorList>
    </citation>
    <scope>NUCLEOTIDE SEQUENCE [LARGE SCALE GENOMIC DNA]</scope>
</reference>
<protein>
    <submittedName>
        <fullName evidence="1">Ferritin heavy chain</fullName>
    </submittedName>
</protein>
<dbReference type="InterPro" id="IPR009078">
    <property type="entry name" value="Ferritin-like_SF"/>
</dbReference>
<dbReference type="AlphaFoldDB" id="L9L9C8"/>
<dbReference type="SUPFAM" id="SSF47240">
    <property type="entry name" value="Ferritin-like"/>
    <property type="match status" value="1"/>
</dbReference>
<evidence type="ECO:0000313" key="1">
    <source>
        <dbReference type="EMBL" id="ELW71556.1"/>
    </source>
</evidence>
<dbReference type="InterPro" id="IPR012347">
    <property type="entry name" value="Ferritin-like"/>
</dbReference>
<keyword evidence="2" id="KW-1185">Reference proteome</keyword>
<organism evidence="1 2">
    <name type="scientific">Tupaia chinensis</name>
    <name type="common">Chinese tree shrew</name>
    <name type="synonym">Tupaia belangeri chinensis</name>
    <dbReference type="NCBI Taxonomy" id="246437"/>
    <lineage>
        <taxon>Eukaryota</taxon>
        <taxon>Metazoa</taxon>
        <taxon>Chordata</taxon>
        <taxon>Craniata</taxon>
        <taxon>Vertebrata</taxon>
        <taxon>Euteleostomi</taxon>
        <taxon>Mammalia</taxon>
        <taxon>Eutheria</taxon>
        <taxon>Euarchontoglires</taxon>
        <taxon>Scandentia</taxon>
        <taxon>Tupaiidae</taxon>
        <taxon>Tupaia</taxon>
    </lineage>
</organism>
<proteinExistence type="predicted"/>
<sequence>MVWFLDILKEDATTSLTLALHRLLSIFPLLIRLVKKVSGKVLHSHTTECQIMLTVSSSQLHQNYPQGSETSIGCQINPELYASCIYLSLSPFTFKQEVGFQ</sequence>
<dbReference type="InParanoid" id="L9L9C8"/>
<dbReference type="EMBL" id="KB320460">
    <property type="protein sequence ID" value="ELW71556.1"/>
    <property type="molecule type" value="Genomic_DNA"/>
</dbReference>
<dbReference type="Gene3D" id="1.20.1260.10">
    <property type="match status" value="1"/>
</dbReference>
<dbReference type="Proteomes" id="UP000011518">
    <property type="component" value="Unassembled WGS sequence"/>
</dbReference>
<accession>L9L9C8</accession>
<gene>
    <name evidence="1" type="ORF">TREES_T100016573</name>
</gene>
<name>L9L9C8_TUPCH</name>
<evidence type="ECO:0000313" key="2">
    <source>
        <dbReference type="Proteomes" id="UP000011518"/>
    </source>
</evidence>
<reference evidence="2" key="2">
    <citation type="journal article" date="2013" name="Nat. Commun.">
        <title>Genome of the Chinese tree shrew.</title>
        <authorList>
            <person name="Fan Y."/>
            <person name="Huang Z.Y."/>
            <person name="Cao C.C."/>
            <person name="Chen C.S."/>
            <person name="Chen Y.X."/>
            <person name="Fan D.D."/>
            <person name="He J."/>
            <person name="Hou H.L."/>
            <person name="Hu L."/>
            <person name="Hu X.T."/>
            <person name="Jiang X.T."/>
            <person name="Lai R."/>
            <person name="Lang Y.S."/>
            <person name="Liang B."/>
            <person name="Liao S.G."/>
            <person name="Mu D."/>
            <person name="Ma Y.Y."/>
            <person name="Niu Y.Y."/>
            <person name="Sun X.Q."/>
            <person name="Xia J.Q."/>
            <person name="Xiao J."/>
            <person name="Xiong Z.Q."/>
            <person name="Xu L."/>
            <person name="Yang L."/>
            <person name="Zhang Y."/>
            <person name="Zhao W."/>
            <person name="Zhao X.D."/>
            <person name="Zheng Y.T."/>
            <person name="Zhou J.M."/>
            <person name="Zhu Y.B."/>
            <person name="Zhang G.J."/>
            <person name="Wang J."/>
            <person name="Yao Y.G."/>
        </authorList>
    </citation>
    <scope>NUCLEOTIDE SEQUENCE [LARGE SCALE GENOMIC DNA]</scope>
</reference>